<accession>A0A2S8S3E6</accession>
<protein>
    <recommendedName>
        <fullName evidence="3">FAD:protein FMN transferase</fullName>
        <ecNumber evidence="2">2.7.1.180</ecNumber>
    </recommendedName>
    <alternativeName>
        <fullName evidence="9">Flavin transferase</fullName>
    </alternativeName>
</protein>
<evidence type="ECO:0000256" key="4">
    <source>
        <dbReference type="ARBA" id="ARBA00022630"/>
    </source>
</evidence>
<feature type="signal peptide" evidence="11">
    <location>
        <begin position="1"/>
        <end position="20"/>
    </location>
</feature>
<evidence type="ECO:0000313" key="12">
    <source>
        <dbReference type="EMBL" id="PQV55294.1"/>
    </source>
</evidence>
<evidence type="ECO:0000313" key="13">
    <source>
        <dbReference type="Proteomes" id="UP000238338"/>
    </source>
</evidence>
<dbReference type="Gene3D" id="3.10.520.10">
    <property type="entry name" value="ApbE-like domains"/>
    <property type="match status" value="1"/>
</dbReference>
<evidence type="ECO:0000256" key="9">
    <source>
        <dbReference type="ARBA" id="ARBA00031306"/>
    </source>
</evidence>
<evidence type="ECO:0000256" key="1">
    <source>
        <dbReference type="ARBA" id="ARBA00001946"/>
    </source>
</evidence>
<keyword evidence="8" id="KW-0460">Magnesium</keyword>
<dbReference type="Pfam" id="PF02424">
    <property type="entry name" value="ApbE"/>
    <property type="match status" value="1"/>
</dbReference>
<evidence type="ECO:0000256" key="7">
    <source>
        <dbReference type="ARBA" id="ARBA00022827"/>
    </source>
</evidence>
<dbReference type="PANTHER" id="PTHR30040:SF2">
    <property type="entry name" value="FAD:PROTEIN FMN TRANSFERASE"/>
    <property type="match status" value="1"/>
</dbReference>
<dbReference type="GO" id="GO:0046872">
    <property type="term" value="F:metal ion binding"/>
    <property type="evidence" value="ECO:0007669"/>
    <property type="project" value="UniProtKB-KW"/>
</dbReference>
<comment type="catalytic activity">
    <reaction evidence="10">
        <text>L-threonyl-[protein] + FAD = FMN-L-threonyl-[protein] + AMP + H(+)</text>
        <dbReference type="Rhea" id="RHEA:36847"/>
        <dbReference type="Rhea" id="RHEA-COMP:11060"/>
        <dbReference type="Rhea" id="RHEA-COMP:11061"/>
        <dbReference type="ChEBI" id="CHEBI:15378"/>
        <dbReference type="ChEBI" id="CHEBI:30013"/>
        <dbReference type="ChEBI" id="CHEBI:57692"/>
        <dbReference type="ChEBI" id="CHEBI:74257"/>
        <dbReference type="ChEBI" id="CHEBI:456215"/>
        <dbReference type="EC" id="2.7.1.180"/>
    </reaction>
</comment>
<reference evidence="12 13" key="1">
    <citation type="submission" date="2018-02" db="EMBL/GenBank/DDBJ databases">
        <title>Genomic Encyclopedia of Archaeal and Bacterial Type Strains, Phase II (KMG-II): from individual species to whole genera.</title>
        <authorList>
            <person name="Goeker M."/>
        </authorList>
    </citation>
    <scope>NUCLEOTIDE SEQUENCE [LARGE SCALE GENOMIC DNA]</scope>
    <source>
        <strain evidence="12 13">DSM 18921</strain>
    </source>
</reference>
<proteinExistence type="predicted"/>
<evidence type="ECO:0000256" key="6">
    <source>
        <dbReference type="ARBA" id="ARBA00022723"/>
    </source>
</evidence>
<evidence type="ECO:0000256" key="11">
    <source>
        <dbReference type="SAM" id="SignalP"/>
    </source>
</evidence>
<evidence type="ECO:0000256" key="3">
    <source>
        <dbReference type="ARBA" id="ARBA00016337"/>
    </source>
</evidence>
<evidence type="ECO:0000256" key="2">
    <source>
        <dbReference type="ARBA" id="ARBA00011955"/>
    </source>
</evidence>
<keyword evidence="6" id="KW-0479">Metal-binding</keyword>
<dbReference type="RefSeq" id="WP_105516093.1">
    <property type="nucleotide sequence ID" value="NZ_PVEP01000010.1"/>
</dbReference>
<comment type="cofactor">
    <cofactor evidence="1">
        <name>Mg(2+)</name>
        <dbReference type="ChEBI" id="CHEBI:18420"/>
    </cofactor>
</comment>
<gene>
    <name evidence="12" type="ORF">LX70_03547</name>
</gene>
<dbReference type="GO" id="GO:0016740">
    <property type="term" value="F:transferase activity"/>
    <property type="evidence" value="ECO:0007669"/>
    <property type="project" value="UniProtKB-KW"/>
</dbReference>
<keyword evidence="7" id="KW-0274">FAD</keyword>
<dbReference type="Proteomes" id="UP000238338">
    <property type="component" value="Unassembled WGS sequence"/>
</dbReference>
<dbReference type="InterPro" id="IPR003374">
    <property type="entry name" value="ApbE-like_sf"/>
</dbReference>
<dbReference type="SUPFAM" id="SSF143631">
    <property type="entry name" value="ApbE-like"/>
    <property type="match status" value="1"/>
</dbReference>
<feature type="chain" id="PRO_5039941704" description="FAD:protein FMN transferase" evidence="11">
    <location>
        <begin position="21"/>
        <end position="289"/>
    </location>
</feature>
<dbReference type="AlphaFoldDB" id="A0A2S8S3E6"/>
<keyword evidence="12" id="KW-0449">Lipoprotein</keyword>
<dbReference type="InterPro" id="IPR024932">
    <property type="entry name" value="ApbE"/>
</dbReference>
<keyword evidence="4" id="KW-0285">Flavoprotein</keyword>
<keyword evidence="11" id="KW-0732">Signal</keyword>
<name>A0A2S8S3E6_9RHOB</name>
<dbReference type="EMBL" id="PVEP01000010">
    <property type="protein sequence ID" value="PQV55294.1"/>
    <property type="molecule type" value="Genomic_DNA"/>
</dbReference>
<keyword evidence="13" id="KW-1185">Reference proteome</keyword>
<organism evidence="12 13">
    <name type="scientific">Albidovulum denitrificans</name>
    <dbReference type="NCBI Taxonomy" id="404881"/>
    <lineage>
        <taxon>Bacteria</taxon>
        <taxon>Pseudomonadati</taxon>
        <taxon>Pseudomonadota</taxon>
        <taxon>Alphaproteobacteria</taxon>
        <taxon>Rhodobacterales</taxon>
        <taxon>Paracoccaceae</taxon>
        <taxon>Albidovulum</taxon>
    </lineage>
</organism>
<dbReference type="OrthoDB" id="9778595at2"/>
<evidence type="ECO:0000256" key="10">
    <source>
        <dbReference type="ARBA" id="ARBA00048540"/>
    </source>
</evidence>
<keyword evidence="5" id="KW-0808">Transferase</keyword>
<dbReference type="EC" id="2.7.1.180" evidence="2"/>
<evidence type="ECO:0000256" key="5">
    <source>
        <dbReference type="ARBA" id="ARBA00022679"/>
    </source>
</evidence>
<evidence type="ECO:0000256" key="8">
    <source>
        <dbReference type="ARBA" id="ARBA00022842"/>
    </source>
</evidence>
<sequence length="289" mass="30279">MNRRRFLTLTACALATPAGAASVADWQGTGFGAALSLRLIGGDAHRARRTFRRVEAEVARIEALFSLHRESALTRLNRDGRLGWPSPDFRDVMALCGRAHAATGGAFDPTVQPLWLAAAEGRDPAALGDVVGWDRVRVTEEEIRLSPGQALTFNGVAQGWAADRIAALLRGEGYGDALIDMGEVQALGHRQDGRDWSAAIAAADGARLGEVSLSNRALATSSPSGTLIGAGRAHILGPAGQVPRWSTVSVSAPEAAVADALSTAFCLMDRPAIDAALTAFPGARVEILV</sequence>
<comment type="caution">
    <text evidence="12">The sequence shown here is derived from an EMBL/GenBank/DDBJ whole genome shotgun (WGS) entry which is preliminary data.</text>
</comment>
<dbReference type="PANTHER" id="PTHR30040">
    <property type="entry name" value="THIAMINE BIOSYNTHESIS LIPOPROTEIN APBE"/>
    <property type="match status" value="1"/>
</dbReference>